<dbReference type="eggNOG" id="COG0611">
    <property type="taxonomic scope" value="Bacteria"/>
</dbReference>
<dbReference type="SUPFAM" id="SSF56042">
    <property type="entry name" value="PurM C-terminal domain-like"/>
    <property type="match status" value="1"/>
</dbReference>
<dbReference type="InterPro" id="IPR036676">
    <property type="entry name" value="PurM-like_C_sf"/>
</dbReference>
<feature type="binding site" evidence="2">
    <location>
        <position position="51"/>
    </location>
    <ligand>
        <name>Mg(2+)</name>
        <dbReference type="ChEBI" id="CHEBI:18420"/>
        <label>2</label>
    </ligand>
</feature>
<dbReference type="PANTHER" id="PTHR30270">
    <property type="entry name" value="THIAMINE-MONOPHOSPHATE KINASE"/>
    <property type="match status" value="1"/>
</dbReference>
<dbReference type="PIRSF" id="PIRSF005303">
    <property type="entry name" value="Thiam_monoph_kin"/>
    <property type="match status" value="1"/>
</dbReference>
<dbReference type="InterPro" id="IPR036921">
    <property type="entry name" value="PurM-like_N_sf"/>
</dbReference>
<dbReference type="HAMAP" id="MF_02128">
    <property type="entry name" value="TMP_kinase"/>
    <property type="match status" value="1"/>
</dbReference>
<feature type="binding site" evidence="2">
    <location>
        <position position="34"/>
    </location>
    <ligand>
        <name>Mg(2+)</name>
        <dbReference type="ChEBI" id="CHEBI:18420"/>
        <label>3</label>
    </ligand>
</feature>
<dbReference type="Gene3D" id="3.90.650.10">
    <property type="entry name" value="PurM-like C-terminal domain"/>
    <property type="match status" value="1"/>
</dbReference>
<comment type="function">
    <text evidence="2">Catalyzes the ATP-dependent phosphorylation of thiamine-monophosphate (TMP) to form thiamine-pyrophosphate (TPP), the active form of vitamin B1.</text>
</comment>
<dbReference type="KEGG" id="pbs:Plabr_2354"/>
<keyword evidence="6" id="KW-1185">Reference proteome</keyword>
<evidence type="ECO:0000259" key="3">
    <source>
        <dbReference type="Pfam" id="PF00586"/>
    </source>
</evidence>
<dbReference type="UniPathway" id="UPA00060">
    <property type="reaction ID" value="UER00142"/>
</dbReference>
<evidence type="ECO:0000256" key="2">
    <source>
        <dbReference type="HAMAP-Rule" id="MF_02128"/>
    </source>
</evidence>
<dbReference type="AlphaFoldDB" id="F0SMV2"/>
<evidence type="ECO:0000256" key="1">
    <source>
        <dbReference type="ARBA" id="ARBA00022977"/>
    </source>
</evidence>
<accession>F0SMV2</accession>
<dbReference type="InterPro" id="IPR010918">
    <property type="entry name" value="PurM-like_C_dom"/>
</dbReference>
<evidence type="ECO:0000259" key="4">
    <source>
        <dbReference type="Pfam" id="PF02769"/>
    </source>
</evidence>
<dbReference type="Pfam" id="PF02769">
    <property type="entry name" value="AIRS_C"/>
    <property type="match status" value="1"/>
</dbReference>
<comment type="caution">
    <text evidence="2">Lacks conserved residue(s) required for the propagation of feature annotation.</text>
</comment>
<dbReference type="Proteomes" id="UP000006860">
    <property type="component" value="Chromosome"/>
</dbReference>
<feature type="binding site" evidence="2">
    <location>
        <position position="204"/>
    </location>
    <ligand>
        <name>Mg(2+)</name>
        <dbReference type="ChEBI" id="CHEBI:18420"/>
        <label>5</label>
    </ligand>
</feature>
<dbReference type="CDD" id="cd02194">
    <property type="entry name" value="ThiL"/>
    <property type="match status" value="1"/>
</dbReference>
<protein>
    <recommendedName>
        <fullName evidence="2">Thiamine-monophosphate kinase</fullName>
        <shortName evidence="2">TMP kinase</shortName>
        <shortName evidence="2">Thiamine-phosphate kinase</shortName>
        <ecNumber evidence="2">2.7.4.16</ecNumber>
    </recommendedName>
</protein>
<dbReference type="STRING" id="756272.Plabr_2354"/>
<dbReference type="InterPro" id="IPR006283">
    <property type="entry name" value="ThiL-like"/>
</dbReference>
<feature type="domain" description="PurM-like C-terminal" evidence="4">
    <location>
        <begin position="174"/>
        <end position="292"/>
    </location>
</feature>
<keyword evidence="2" id="KW-0547">Nucleotide-binding</keyword>
<keyword evidence="2" id="KW-0460">Magnesium</keyword>
<proteinExistence type="inferred from homology"/>
<name>F0SMV2_RUBBR</name>
<feature type="binding site" evidence="2">
    <location>
        <position position="80"/>
    </location>
    <ligand>
        <name>Mg(2+)</name>
        <dbReference type="ChEBI" id="CHEBI:18420"/>
        <label>3</label>
    </ligand>
</feature>
<keyword evidence="1 2" id="KW-0784">Thiamine biosynthesis</keyword>
<keyword evidence="2 5" id="KW-0418">Kinase</keyword>
<sequence length="314" mass="33948">MRRFQGPFVEFDLIAAMKQRQKSSPWVPLGIGDDAALLRCPADHDVAITTDLLLDGVHFLTAEHSLEQIARKSLAANVSDIAAMAAEPVAAFLSLGLPRSWSAEQAGRLFDQLAAAAEEFHVVIAGGDTTSWVGPLSINVALYGFLPTAKAICRDGAKIDDIVCVSGPLGGSILGRQFTFTPRVREARWLAENCRPHAMMDISDGLVSDLGHILHASGFGAELHAVDIPISEDAQRMNDDRSPLEHALSDGEDFELLWTMSPAAFESLKGIPDCPVDVFPVGRITEQKGCRILDEQGQPISCNTQGYVHHLKSD</sequence>
<comment type="similarity">
    <text evidence="2">Belongs to the thiamine-monophosphate kinase family.</text>
</comment>
<feature type="binding site" evidence="2">
    <location>
        <position position="201"/>
    </location>
    <ligand>
        <name>Mg(2+)</name>
        <dbReference type="ChEBI" id="CHEBI:18420"/>
        <label>3</label>
    </ligand>
</feature>
<feature type="binding site" evidence="2">
    <location>
        <begin position="127"/>
        <end position="128"/>
    </location>
    <ligand>
        <name>ATP</name>
        <dbReference type="ChEBI" id="CHEBI:30616"/>
    </ligand>
</feature>
<dbReference type="GO" id="GO:0009030">
    <property type="term" value="F:thiamine-phosphate kinase activity"/>
    <property type="evidence" value="ECO:0007669"/>
    <property type="project" value="UniProtKB-UniRule"/>
</dbReference>
<dbReference type="GO" id="GO:0005524">
    <property type="term" value="F:ATP binding"/>
    <property type="evidence" value="ECO:0007669"/>
    <property type="project" value="UniProtKB-UniRule"/>
</dbReference>
<feature type="binding site" evidence="2">
    <location>
        <position position="154"/>
    </location>
    <ligand>
        <name>ATP</name>
        <dbReference type="ChEBI" id="CHEBI:30616"/>
    </ligand>
</feature>
<dbReference type="GO" id="GO:0009229">
    <property type="term" value="P:thiamine diphosphate biosynthetic process"/>
    <property type="evidence" value="ECO:0007669"/>
    <property type="project" value="UniProtKB-UniRule"/>
</dbReference>
<dbReference type="PANTHER" id="PTHR30270:SF0">
    <property type="entry name" value="THIAMINE-MONOPHOSPHATE KINASE"/>
    <property type="match status" value="1"/>
</dbReference>
<feature type="binding site" evidence="2">
    <location>
        <position position="252"/>
    </location>
    <ligand>
        <name>substrate</name>
    </ligand>
</feature>
<dbReference type="GO" id="GO:0000287">
    <property type="term" value="F:magnesium ion binding"/>
    <property type="evidence" value="ECO:0007669"/>
    <property type="project" value="UniProtKB-UniRule"/>
</dbReference>
<dbReference type="InterPro" id="IPR016188">
    <property type="entry name" value="PurM-like_N"/>
</dbReference>
<feature type="binding site" evidence="2">
    <location>
        <position position="307"/>
    </location>
    <ligand>
        <name>substrate</name>
    </ligand>
</feature>
<organism evidence="5 6">
    <name type="scientific">Rubinisphaera brasiliensis (strain ATCC 49424 / DSM 5305 / JCM 21570 / IAM 15109 / NBRC 103401 / IFAM 1448)</name>
    <name type="common">Planctomyces brasiliensis</name>
    <dbReference type="NCBI Taxonomy" id="756272"/>
    <lineage>
        <taxon>Bacteria</taxon>
        <taxon>Pseudomonadati</taxon>
        <taxon>Planctomycetota</taxon>
        <taxon>Planctomycetia</taxon>
        <taxon>Planctomycetales</taxon>
        <taxon>Planctomycetaceae</taxon>
        <taxon>Rubinisphaera</taxon>
    </lineage>
</organism>
<feature type="binding site" evidence="2">
    <location>
        <position position="80"/>
    </location>
    <ligand>
        <name>Mg(2+)</name>
        <dbReference type="ChEBI" id="CHEBI:18420"/>
        <label>4</label>
    </ligand>
</feature>
<feature type="binding site" evidence="2">
    <location>
        <position position="58"/>
    </location>
    <ligand>
        <name>substrate</name>
    </ligand>
</feature>
<comment type="miscellaneous">
    <text evidence="2">Reaction mechanism of ThiL seems to utilize a direct, inline transfer of the gamma-phosphate of ATP to TMP rather than a phosphorylated enzyme intermediate.</text>
</comment>
<keyword evidence="2" id="KW-0479">Metal-binding</keyword>
<comment type="pathway">
    <text evidence="2">Cofactor biosynthesis; thiamine diphosphate biosynthesis; thiamine diphosphate from thiamine phosphate: step 1/1.</text>
</comment>
<feature type="domain" description="PurM-like N-terminal" evidence="3">
    <location>
        <begin position="32"/>
        <end position="144"/>
    </location>
</feature>
<dbReference type="HOGENOM" id="CLU_046964_3_0_0"/>
<feature type="binding site" evidence="2">
    <location>
        <position position="51"/>
    </location>
    <ligand>
        <name>Mg(2+)</name>
        <dbReference type="ChEBI" id="CHEBI:18420"/>
        <label>1</label>
    </ligand>
</feature>
<reference evidence="6" key="1">
    <citation type="submission" date="2011-02" db="EMBL/GenBank/DDBJ databases">
        <title>The complete genome of Planctomyces brasiliensis DSM 5305.</title>
        <authorList>
            <person name="Lucas S."/>
            <person name="Copeland A."/>
            <person name="Lapidus A."/>
            <person name="Bruce D."/>
            <person name="Goodwin L."/>
            <person name="Pitluck S."/>
            <person name="Kyrpides N."/>
            <person name="Mavromatis K."/>
            <person name="Pagani I."/>
            <person name="Ivanova N."/>
            <person name="Ovchinnikova G."/>
            <person name="Lu M."/>
            <person name="Detter J.C."/>
            <person name="Han C."/>
            <person name="Land M."/>
            <person name="Hauser L."/>
            <person name="Markowitz V."/>
            <person name="Cheng J.-F."/>
            <person name="Hugenholtz P."/>
            <person name="Woyke T."/>
            <person name="Wu D."/>
            <person name="Tindall B."/>
            <person name="Pomrenke H.G."/>
            <person name="Brambilla E."/>
            <person name="Klenk H.-P."/>
            <person name="Eisen J.A."/>
        </authorList>
    </citation>
    <scope>NUCLEOTIDE SEQUENCE [LARGE SCALE GENOMIC DNA]</scope>
    <source>
        <strain evidence="6">ATCC 49424 / DSM 5305 / JCM 21570 / NBRC 103401 / IFAM 1448</strain>
    </source>
</reference>
<feature type="binding site" evidence="2">
    <location>
        <position position="203"/>
    </location>
    <ligand>
        <name>ATP</name>
        <dbReference type="ChEBI" id="CHEBI:30616"/>
    </ligand>
</feature>
<evidence type="ECO:0000313" key="6">
    <source>
        <dbReference type="Proteomes" id="UP000006860"/>
    </source>
</evidence>
<evidence type="ECO:0000313" key="5">
    <source>
        <dbReference type="EMBL" id="ADY59956.1"/>
    </source>
</evidence>
<feature type="binding site" evidence="2">
    <location>
        <position position="49"/>
    </location>
    <ligand>
        <name>Mg(2+)</name>
        <dbReference type="ChEBI" id="CHEBI:18420"/>
        <label>4</label>
    </ligand>
</feature>
<dbReference type="Pfam" id="PF00586">
    <property type="entry name" value="AIRS"/>
    <property type="match status" value="1"/>
</dbReference>
<gene>
    <name evidence="2" type="primary">thiL</name>
    <name evidence="5" type="ordered locus">Plabr_2354</name>
</gene>
<keyword evidence="2 5" id="KW-0808">Transferase</keyword>
<comment type="catalytic activity">
    <reaction evidence="2">
        <text>thiamine phosphate + ATP = thiamine diphosphate + ADP</text>
        <dbReference type="Rhea" id="RHEA:15913"/>
        <dbReference type="ChEBI" id="CHEBI:30616"/>
        <dbReference type="ChEBI" id="CHEBI:37575"/>
        <dbReference type="ChEBI" id="CHEBI:58937"/>
        <dbReference type="ChEBI" id="CHEBI:456216"/>
        <dbReference type="EC" id="2.7.4.16"/>
    </reaction>
</comment>
<feature type="binding site" evidence="2">
    <location>
        <position position="128"/>
    </location>
    <ligand>
        <name>Mg(2+)</name>
        <dbReference type="ChEBI" id="CHEBI:18420"/>
        <label>1</label>
    </ligand>
</feature>
<dbReference type="EC" id="2.7.4.16" evidence="2"/>
<dbReference type="EMBL" id="CP002546">
    <property type="protein sequence ID" value="ADY59956.1"/>
    <property type="molecule type" value="Genomic_DNA"/>
</dbReference>
<dbReference type="GO" id="GO:0009228">
    <property type="term" value="P:thiamine biosynthetic process"/>
    <property type="evidence" value="ECO:0007669"/>
    <property type="project" value="UniProtKB-KW"/>
</dbReference>
<feature type="binding site" evidence="2">
    <location>
        <position position="50"/>
    </location>
    <ligand>
        <name>Mg(2+)</name>
        <dbReference type="ChEBI" id="CHEBI:18420"/>
        <label>1</label>
    </ligand>
</feature>
<dbReference type="SUPFAM" id="SSF55326">
    <property type="entry name" value="PurM N-terminal domain-like"/>
    <property type="match status" value="1"/>
</dbReference>
<dbReference type="Gene3D" id="3.30.1330.10">
    <property type="entry name" value="PurM-like, N-terminal domain"/>
    <property type="match status" value="1"/>
</dbReference>
<keyword evidence="2" id="KW-0067">ATP-binding</keyword>
<feature type="binding site" evidence="2">
    <location>
        <position position="80"/>
    </location>
    <ligand>
        <name>Mg(2+)</name>
        <dbReference type="ChEBI" id="CHEBI:18420"/>
        <label>2</label>
    </ligand>
</feature>
<feature type="binding site" evidence="2">
    <location>
        <position position="34"/>
    </location>
    <ligand>
        <name>Mg(2+)</name>
        <dbReference type="ChEBI" id="CHEBI:18420"/>
        <label>4</label>
    </ligand>
</feature>